<evidence type="ECO:0000259" key="11">
    <source>
        <dbReference type="PROSITE" id="PS50929"/>
    </source>
</evidence>
<feature type="transmembrane region" description="Helical" evidence="9">
    <location>
        <begin position="51"/>
        <end position="69"/>
    </location>
</feature>
<evidence type="ECO:0000313" key="13">
    <source>
        <dbReference type="WBParaSite" id="ACRNAN_scaffold11552.g27232.t1"/>
    </source>
</evidence>
<dbReference type="Proteomes" id="UP000887540">
    <property type="component" value="Unplaced"/>
</dbReference>
<evidence type="ECO:0000313" key="12">
    <source>
        <dbReference type="Proteomes" id="UP000887540"/>
    </source>
</evidence>
<dbReference type="PANTHER" id="PTHR24221:SF654">
    <property type="entry name" value="ATP-BINDING CASSETTE SUB-FAMILY B MEMBER 6"/>
    <property type="match status" value="1"/>
</dbReference>
<dbReference type="PROSITE" id="PS00211">
    <property type="entry name" value="ABC_TRANSPORTER_1"/>
    <property type="match status" value="1"/>
</dbReference>
<dbReference type="InterPro" id="IPR036640">
    <property type="entry name" value="ABC1_TM_sf"/>
</dbReference>
<accession>A0A914CL86</accession>
<feature type="transmembrane region" description="Helical" evidence="9">
    <location>
        <begin position="249"/>
        <end position="267"/>
    </location>
</feature>
<dbReference type="Pfam" id="PF00664">
    <property type="entry name" value="ABC_membrane"/>
    <property type="match status" value="1"/>
</dbReference>
<dbReference type="SUPFAM" id="SSF90123">
    <property type="entry name" value="ABC transporter transmembrane region"/>
    <property type="match status" value="1"/>
</dbReference>
<keyword evidence="4" id="KW-0547">Nucleotide-binding</keyword>
<dbReference type="GO" id="GO:0016887">
    <property type="term" value="F:ATP hydrolysis activity"/>
    <property type="evidence" value="ECO:0007669"/>
    <property type="project" value="InterPro"/>
</dbReference>
<dbReference type="GO" id="GO:0140359">
    <property type="term" value="F:ABC-type transporter activity"/>
    <property type="evidence" value="ECO:0007669"/>
    <property type="project" value="InterPro"/>
</dbReference>
<comment type="subcellular location">
    <subcellularLocation>
        <location evidence="1">Membrane</location>
        <topology evidence="1">Multi-pass membrane protein</topology>
    </subcellularLocation>
</comment>
<keyword evidence="7 9" id="KW-0472">Membrane</keyword>
<feature type="transmembrane region" description="Helical" evidence="9">
    <location>
        <begin position="273"/>
        <end position="292"/>
    </location>
</feature>
<dbReference type="GO" id="GO:0016020">
    <property type="term" value="C:membrane"/>
    <property type="evidence" value="ECO:0007669"/>
    <property type="project" value="UniProtKB-SubCell"/>
</dbReference>
<evidence type="ECO:0000259" key="10">
    <source>
        <dbReference type="PROSITE" id="PS50893"/>
    </source>
</evidence>
<dbReference type="InterPro" id="IPR003439">
    <property type="entry name" value="ABC_transporter-like_ATP-bd"/>
</dbReference>
<dbReference type="SMART" id="SM00382">
    <property type="entry name" value="AAA"/>
    <property type="match status" value="1"/>
</dbReference>
<evidence type="ECO:0000256" key="4">
    <source>
        <dbReference type="ARBA" id="ARBA00022741"/>
    </source>
</evidence>
<feature type="domain" description="ABC transporter" evidence="10">
    <location>
        <begin position="336"/>
        <end position="564"/>
    </location>
</feature>
<reference evidence="13" key="1">
    <citation type="submission" date="2022-11" db="UniProtKB">
        <authorList>
            <consortium name="WormBaseParasite"/>
        </authorList>
    </citation>
    <scope>IDENTIFICATION</scope>
</reference>
<proteinExistence type="inferred from homology"/>
<dbReference type="PROSITE" id="PS50929">
    <property type="entry name" value="ABC_TM1F"/>
    <property type="match status" value="1"/>
</dbReference>
<dbReference type="SUPFAM" id="SSF52540">
    <property type="entry name" value="P-loop containing nucleoside triphosphate hydrolases"/>
    <property type="match status" value="1"/>
</dbReference>
<evidence type="ECO:0000256" key="2">
    <source>
        <dbReference type="ARBA" id="ARBA00022448"/>
    </source>
</evidence>
<evidence type="ECO:0000256" key="6">
    <source>
        <dbReference type="ARBA" id="ARBA00022989"/>
    </source>
</evidence>
<dbReference type="InterPro" id="IPR011527">
    <property type="entry name" value="ABC1_TM_dom"/>
</dbReference>
<dbReference type="GO" id="GO:0005524">
    <property type="term" value="F:ATP binding"/>
    <property type="evidence" value="ECO:0007669"/>
    <property type="project" value="UniProtKB-KW"/>
</dbReference>
<organism evidence="12 13">
    <name type="scientific">Acrobeloides nanus</name>
    <dbReference type="NCBI Taxonomy" id="290746"/>
    <lineage>
        <taxon>Eukaryota</taxon>
        <taxon>Metazoa</taxon>
        <taxon>Ecdysozoa</taxon>
        <taxon>Nematoda</taxon>
        <taxon>Chromadorea</taxon>
        <taxon>Rhabditida</taxon>
        <taxon>Tylenchina</taxon>
        <taxon>Cephalobomorpha</taxon>
        <taxon>Cephaloboidea</taxon>
        <taxon>Cephalobidae</taxon>
        <taxon>Acrobeloides</taxon>
    </lineage>
</organism>
<dbReference type="AlphaFoldDB" id="A0A914CL86"/>
<feature type="transmembrane region" description="Helical" evidence="9">
    <location>
        <begin position="159"/>
        <end position="177"/>
    </location>
</feature>
<keyword evidence="6 9" id="KW-1133">Transmembrane helix</keyword>
<dbReference type="InterPro" id="IPR003593">
    <property type="entry name" value="AAA+_ATPase"/>
</dbReference>
<dbReference type="PANTHER" id="PTHR24221">
    <property type="entry name" value="ATP-BINDING CASSETTE SUB-FAMILY B"/>
    <property type="match status" value="1"/>
</dbReference>
<evidence type="ECO:0000256" key="7">
    <source>
        <dbReference type="ARBA" id="ARBA00023136"/>
    </source>
</evidence>
<dbReference type="Gene3D" id="3.40.50.300">
    <property type="entry name" value="P-loop containing nucleotide triphosphate hydrolases"/>
    <property type="match status" value="1"/>
</dbReference>
<name>A0A914CL86_9BILA</name>
<evidence type="ECO:0000256" key="9">
    <source>
        <dbReference type="SAM" id="Phobius"/>
    </source>
</evidence>
<keyword evidence="2" id="KW-0813">Transport</keyword>
<dbReference type="Pfam" id="PF00005">
    <property type="entry name" value="ABC_tran"/>
    <property type="match status" value="1"/>
</dbReference>
<dbReference type="WBParaSite" id="ACRNAN_scaffold11552.g27232.t1">
    <property type="protein sequence ID" value="ACRNAN_scaffold11552.g27232.t1"/>
    <property type="gene ID" value="ACRNAN_scaffold11552.g27232"/>
</dbReference>
<dbReference type="FunFam" id="3.40.50.300:FF:000287">
    <property type="entry name" value="Multidrug ABC transporter ATP-binding protein"/>
    <property type="match status" value="1"/>
</dbReference>
<evidence type="ECO:0000256" key="5">
    <source>
        <dbReference type="ARBA" id="ARBA00022840"/>
    </source>
</evidence>
<evidence type="ECO:0000256" key="1">
    <source>
        <dbReference type="ARBA" id="ARBA00004141"/>
    </source>
</evidence>
<dbReference type="InterPro" id="IPR039421">
    <property type="entry name" value="Type_1_exporter"/>
</dbReference>
<protein>
    <submittedName>
        <fullName evidence="13">Uncharacterized protein</fullName>
    </submittedName>
</protein>
<feature type="transmembrane region" description="Helical" evidence="9">
    <location>
        <begin position="128"/>
        <end position="153"/>
    </location>
</feature>
<sequence>MFVLRRPSIITICVWTKSKIDIILVLVFVLLGRVINFALPVCNKIIVDEVVQKNFCWPLIILVFFLKIVDTARDQLCWRSYWKVEKVLCNKVEKKLFNHSQDLKWEVRAEKKSGEIGRIIRRSSYATWVIACTMVFDIVPSILDLTIGAFYFLVEFKGFSLIFVTSMVVYTVANVWLSDRHTKLIEMLHEVEKEADSIQSDSINNHQTVKYFVAEKYESERYGKYVDELKNRDFAADVYGLKMTFSQRSIIDVFISIATLLAAYAAFSGNNFTAGDFVLFTTYLVQLYNPFYKLGYAYRRFKKALIDMKKMFDFLDEEVEQDDEDAQDLPEIQCSISFNKVKFGYAEEKLILDGVDFTINAGETVALVGPSGSGKSTLYRLLLRFFEVQEGTIEIGGLNIRKISRKSLRKHFGIVSQDIELYNIRYGDLEASQEQVEEASKAAAIHDFIMSHSDGYNTQVGQKGIKLSGGEKQRISIARAILKKPQYILLDEATSALDNQTEKAIQDNLNELCKSRTSLIIAHRLTTVTHANRIFVLEKGKIVESGNHKELLEMKGVYYDMWEQHNK</sequence>
<dbReference type="PROSITE" id="PS50893">
    <property type="entry name" value="ABC_TRANSPORTER_2"/>
    <property type="match status" value="1"/>
</dbReference>
<evidence type="ECO:0000256" key="8">
    <source>
        <dbReference type="ARBA" id="ARBA00024363"/>
    </source>
</evidence>
<evidence type="ECO:0000256" key="3">
    <source>
        <dbReference type="ARBA" id="ARBA00022692"/>
    </source>
</evidence>
<dbReference type="Gene3D" id="1.20.1560.10">
    <property type="entry name" value="ABC transporter type 1, transmembrane domain"/>
    <property type="match status" value="1"/>
</dbReference>
<feature type="domain" description="ABC transmembrane type-1" evidence="11">
    <location>
        <begin position="23"/>
        <end position="303"/>
    </location>
</feature>
<keyword evidence="12" id="KW-1185">Reference proteome</keyword>
<feature type="transmembrane region" description="Helical" evidence="9">
    <location>
        <begin position="20"/>
        <end position="39"/>
    </location>
</feature>
<dbReference type="InterPro" id="IPR017871">
    <property type="entry name" value="ABC_transporter-like_CS"/>
</dbReference>
<keyword evidence="5" id="KW-0067">ATP-binding</keyword>
<keyword evidence="3 9" id="KW-0812">Transmembrane</keyword>
<dbReference type="InterPro" id="IPR027417">
    <property type="entry name" value="P-loop_NTPase"/>
</dbReference>
<comment type="similarity">
    <text evidence="8">Belongs to the ABC transporter superfamily. ABCB family. Heavy Metal importer (TC 3.A.1.210) subfamily.</text>
</comment>